<evidence type="ECO:0000313" key="1">
    <source>
        <dbReference type="EMBL" id="CAF1158058.1"/>
    </source>
</evidence>
<accession>A0A814T8A9</accession>
<evidence type="ECO:0000313" key="2">
    <source>
        <dbReference type="Proteomes" id="UP000663879"/>
    </source>
</evidence>
<protein>
    <submittedName>
        <fullName evidence="1">Uncharacterized protein</fullName>
    </submittedName>
</protein>
<reference evidence="1" key="1">
    <citation type="submission" date="2021-02" db="EMBL/GenBank/DDBJ databases">
        <authorList>
            <person name="Nowell W R."/>
        </authorList>
    </citation>
    <scope>NUCLEOTIDE SEQUENCE</scope>
    <source>
        <strain evidence="1">Ploen Becks lab</strain>
    </source>
</reference>
<sequence length="52" mass="5948">IQNDDFVSKRNESNVENLFAPDRNDYPSPVNLNRLTPFNSIKTSSSSMDICR</sequence>
<organism evidence="1 2">
    <name type="scientific">Brachionus calyciflorus</name>
    <dbReference type="NCBI Taxonomy" id="104777"/>
    <lineage>
        <taxon>Eukaryota</taxon>
        <taxon>Metazoa</taxon>
        <taxon>Spiralia</taxon>
        <taxon>Gnathifera</taxon>
        <taxon>Rotifera</taxon>
        <taxon>Eurotatoria</taxon>
        <taxon>Monogononta</taxon>
        <taxon>Pseudotrocha</taxon>
        <taxon>Ploima</taxon>
        <taxon>Brachionidae</taxon>
        <taxon>Brachionus</taxon>
    </lineage>
</organism>
<proteinExistence type="predicted"/>
<keyword evidence="2" id="KW-1185">Reference proteome</keyword>
<dbReference type="EMBL" id="CAJNOC010013320">
    <property type="protein sequence ID" value="CAF1158058.1"/>
    <property type="molecule type" value="Genomic_DNA"/>
</dbReference>
<feature type="non-terminal residue" evidence="1">
    <location>
        <position position="1"/>
    </location>
</feature>
<dbReference type="AlphaFoldDB" id="A0A814T8A9"/>
<comment type="caution">
    <text evidence="1">The sequence shown here is derived from an EMBL/GenBank/DDBJ whole genome shotgun (WGS) entry which is preliminary data.</text>
</comment>
<gene>
    <name evidence="1" type="ORF">OXX778_LOCUS23520</name>
</gene>
<name>A0A814T8A9_9BILA</name>
<dbReference type="Proteomes" id="UP000663879">
    <property type="component" value="Unassembled WGS sequence"/>
</dbReference>
<dbReference type="OrthoDB" id="3176171at2759"/>